<name>A0A3P7U7I0_HELPZ</name>
<organism evidence="1">
    <name type="scientific">Heligmosomoides polygyrus</name>
    <name type="common">Parasitic roundworm</name>
    <dbReference type="NCBI Taxonomy" id="6339"/>
    <lineage>
        <taxon>Eukaryota</taxon>
        <taxon>Metazoa</taxon>
        <taxon>Ecdysozoa</taxon>
        <taxon>Nematoda</taxon>
        <taxon>Chromadorea</taxon>
        <taxon>Rhabditida</taxon>
        <taxon>Rhabditina</taxon>
        <taxon>Rhabditomorpha</taxon>
        <taxon>Strongyloidea</taxon>
        <taxon>Heligmosomidae</taxon>
        <taxon>Heligmosomoides</taxon>
    </lineage>
</organism>
<evidence type="ECO:0000313" key="1">
    <source>
        <dbReference type="EMBL" id="VDO30391.1"/>
    </source>
</evidence>
<sequence length="56" mass="6569">MASEAEFGDQPEREHRVRALRTTLQDDDVRRHRHHLSLLAQRQCVRAGRCEYPSPS</sequence>
<accession>A0A3P7U7I0</accession>
<protein>
    <submittedName>
        <fullName evidence="1">Uncharacterized protein</fullName>
    </submittedName>
</protein>
<reference evidence="1" key="1">
    <citation type="submission" date="2018-11" db="EMBL/GenBank/DDBJ databases">
        <authorList>
            <consortium name="Pathogen Informatics"/>
        </authorList>
    </citation>
    <scope>NUCLEOTIDE SEQUENCE [LARGE SCALE GENOMIC DNA]</scope>
</reference>
<proteinExistence type="predicted"/>
<gene>
    <name evidence="1" type="ORF">HPBE_LOCUS3038</name>
</gene>
<dbReference type="EMBL" id="UZAH01006108">
    <property type="protein sequence ID" value="VDO30391.1"/>
    <property type="molecule type" value="Genomic_DNA"/>
</dbReference>
<dbReference type="AlphaFoldDB" id="A0A3P7U7I0"/>